<dbReference type="Proteomes" id="UP000030745">
    <property type="component" value="Unassembled WGS sequence"/>
</dbReference>
<evidence type="ECO:0000256" key="1">
    <source>
        <dbReference type="SAM" id="MobiDB-lite"/>
    </source>
</evidence>
<name>A0A067BJ61_SAPPC</name>
<protein>
    <submittedName>
        <fullName evidence="2">Uncharacterized protein</fullName>
    </submittedName>
</protein>
<reference evidence="2 3" key="1">
    <citation type="journal article" date="2013" name="PLoS Genet.">
        <title>Distinctive expansion of potential virulence genes in the genome of the oomycete fish pathogen Saprolegnia parasitica.</title>
        <authorList>
            <person name="Jiang R.H."/>
            <person name="de Bruijn I."/>
            <person name="Haas B.J."/>
            <person name="Belmonte R."/>
            <person name="Lobach L."/>
            <person name="Christie J."/>
            <person name="van den Ackerveken G."/>
            <person name="Bottin A."/>
            <person name="Bulone V."/>
            <person name="Diaz-Moreno S.M."/>
            <person name="Dumas B."/>
            <person name="Fan L."/>
            <person name="Gaulin E."/>
            <person name="Govers F."/>
            <person name="Grenville-Briggs L.J."/>
            <person name="Horner N.R."/>
            <person name="Levin J.Z."/>
            <person name="Mammella M."/>
            <person name="Meijer H.J."/>
            <person name="Morris P."/>
            <person name="Nusbaum C."/>
            <person name="Oome S."/>
            <person name="Phillips A.J."/>
            <person name="van Rooyen D."/>
            <person name="Rzeszutek E."/>
            <person name="Saraiva M."/>
            <person name="Secombes C.J."/>
            <person name="Seidl M.F."/>
            <person name="Snel B."/>
            <person name="Stassen J.H."/>
            <person name="Sykes S."/>
            <person name="Tripathy S."/>
            <person name="van den Berg H."/>
            <person name="Vega-Arreguin J.C."/>
            <person name="Wawra S."/>
            <person name="Young S.K."/>
            <person name="Zeng Q."/>
            <person name="Dieguez-Uribeondo J."/>
            <person name="Russ C."/>
            <person name="Tyler B.M."/>
            <person name="van West P."/>
        </authorList>
    </citation>
    <scope>NUCLEOTIDE SEQUENCE [LARGE SCALE GENOMIC DNA]</scope>
    <source>
        <strain evidence="2 3">CBS 223.65</strain>
    </source>
</reference>
<dbReference type="AlphaFoldDB" id="A0A067BJ61"/>
<keyword evidence="3" id="KW-1185">Reference proteome</keyword>
<proteinExistence type="predicted"/>
<dbReference type="RefSeq" id="XP_012212524.1">
    <property type="nucleotide sequence ID" value="XM_012357134.1"/>
</dbReference>
<evidence type="ECO:0000313" key="3">
    <source>
        <dbReference type="Proteomes" id="UP000030745"/>
    </source>
</evidence>
<organism evidence="2 3">
    <name type="scientific">Saprolegnia parasitica (strain CBS 223.65)</name>
    <dbReference type="NCBI Taxonomy" id="695850"/>
    <lineage>
        <taxon>Eukaryota</taxon>
        <taxon>Sar</taxon>
        <taxon>Stramenopiles</taxon>
        <taxon>Oomycota</taxon>
        <taxon>Saprolegniomycetes</taxon>
        <taxon>Saprolegniales</taxon>
        <taxon>Saprolegniaceae</taxon>
        <taxon>Saprolegnia</taxon>
    </lineage>
</organism>
<evidence type="ECO:0000313" key="2">
    <source>
        <dbReference type="EMBL" id="KDO16770.1"/>
    </source>
</evidence>
<feature type="region of interest" description="Disordered" evidence="1">
    <location>
        <begin position="1"/>
        <end position="46"/>
    </location>
</feature>
<sequence>MGNKQGKPARSKSVGDKPVASKAKETTEKIVPSNEAATPESPPDQEEIIEQWKLFNDLENREEADV</sequence>
<dbReference type="KEGG" id="spar:SPRG_15583"/>
<dbReference type="VEuPathDB" id="FungiDB:SPRG_15583"/>
<gene>
    <name evidence="2" type="ORF">SPRG_15583</name>
</gene>
<dbReference type="GeneID" id="24137295"/>
<dbReference type="EMBL" id="KK583937">
    <property type="protein sequence ID" value="KDO16770.1"/>
    <property type="molecule type" value="Genomic_DNA"/>
</dbReference>
<accession>A0A067BJ61</accession>
<dbReference type="OrthoDB" id="442428at2759"/>